<sequence>MLVPGLDADGRYYHLRLQEQLRNERSVYDAPKQIFVLSDIEGNFKSLFLLLRNYKIIDKYLKWSFKDNHLVILGDCFDRGEEVMECLWLIYSLEERAQRDGGHVHFILGNHEIMNMNGDWRYIHPKYAITPSGSRHPATALYDGNSELWRWLRTKNIIEQIGDILFVHGGISEALLKLNLSVTEINELARPYYTRANELFTDPALHAILNSDESPFWYRGYYRAAVSEGQVDTILKKFDAKMIITGHTIVDKVTSFFNGKIINVDTNHAAGVSEALFIKGNNFYRVDKDGKRERLK</sequence>
<feature type="domain" description="Serine/threonine specific protein phosphatases" evidence="1">
    <location>
        <begin position="11"/>
        <end position="288"/>
    </location>
</feature>
<gene>
    <name evidence="2" type="ORF">A4D02_10770</name>
</gene>
<protein>
    <recommendedName>
        <fullName evidence="1">Serine/threonine specific protein phosphatases domain-containing protein</fullName>
    </recommendedName>
</protein>
<dbReference type="Proteomes" id="UP000192277">
    <property type="component" value="Unassembled WGS sequence"/>
</dbReference>
<reference evidence="2 3" key="1">
    <citation type="submission" date="2016-04" db="EMBL/GenBank/DDBJ databases">
        <authorList>
            <person name="Chen L."/>
            <person name="Zhuang W."/>
            <person name="Wang G."/>
        </authorList>
    </citation>
    <scope>NUCLEOTIDE SEQUENCE [LARGE SCALE GENOMIC DNA]</scope>
    <source>
        <strain evidence="3">GR20</strain>
    </source>
</reference>
<evidence type="ECO:0000313" key="3">
    <source>
        <dbReference type="Proteomes" id="UP000192277"/>
    </source>
</evidence>
<dbReference type="Pfam" id="PF00149">
    <property type="entry name" value="Metallophos"/>
    <property type="match status" value="1"/>
</dbReference>
<dbReference type="Gene3D" id="3.60.21.10">
    <property type="match status" value="1"/>
</dbReference>
<comment type="caution">
    <text evidence="2">The sequence shown here is derived from an EMBL/GenBank/DDBJ whole genome shotgun (WGS) entry which is preliminary data.</text>
</comment>
<name>A0ABX3NRS3_9BACT</name>
<evidence type="ECO:0000259" key="1">
    <source>
        <dbReference type="SMART" id="SM00156"/>
    </source>
</evidence>
<organism evidence="2 3">
    <name type="scientific">Niastella koreensis</name>
    <dbReference type="NCBI Taxonomy" id="354356"/>
    <lineage>
        <taxon>Bacteria</taxon>
        <taxon>Pseudomonadati</taxon>
        <taxon>Bacteroidota</taxon>
        <taxon>Chitinophagia</taxon>
        <taxon>Chitinophagales</taxon>
        <taxon>Chitinophagaceae</taxon>
        <taxon>Niastella</taxon>
    </lineage>
</organism>
<dbReference type="InterPro" id="IPR029052">
    <property type="entry name" value="Metallo-depent_PP-like"/>
</dbReference>
<dbReference type="SUPFAM" id="SSF56300">
    <property type="entry name" value="Metallo-dependent phosphatases"/>
    <property type="match status" value="1"/>
</dbReference>
<dbReference type="InterPro" id="IPR004843">
    <property type="entry name" value="Calcineurin-like_PHP"/>
</dbReference>
<proteinExistence type="predicted"/>
<dbReference type="EMBL" id="LWBO01000034">
    <property type="protein sequence ID" value="OQP43950.1"/>
    <property type="molecule type" value="Genomic_DNA"/>
</dbReference>
<keyword evidence="3" id="KW-1185">Reference proteome</keyword>
<dbReference type="PANTHER" id="PTHR46546">
    <property type="entry name" value="SHEWANELLA-LIKE PROTEIN PHOSPHATASE 1"/>
    <property type="match status" value="1"/>
</dbReference>
<evidence type="ECO:0000313" key="2">
    <source>
        <dbReference type="EMBL" id="OQP43950.1"/>
    </source>
</evidence>
<dbReference type="SMART" id="SM00156">
    <property type="entry name" value="PP2Ac"/>
    <property type="match status" value="1"/>
</dbReference>
<accession>A0ABX3NRS3</accession>
<dbReference type="PANTHER" id="PTHR46546:SF4">
    <property type="entry name" value="SHEWANELLA-LIKE PROTEIN PHOSPHATASE 1"/>
    <property type="match status" value="1"/>
</dbReference>
<dbReference type="InterPro" id="IPR006186">
    <property type="entry name" value="Ser/Thr-sp_prot-phosphatase"/>
</dbReference>